<evidence type="ECO:0000313" key="8">
    <source>
        <dbReference type="Proteomes" id="UP000254230"/>
    </source>
</evidence>
<dbReference type="InterPro" id="IPR002933">
    <property type="entry name" value="Peptidase_M20"/>
</dbReference>
<dbReference type="GO" id="GO:0008233">
    <property type="term" value="F:peptidase activity"/>
    <property type="evidence" value="ECO:0007669"/>
    <property type="project" value="UniProtKB-KW"/>
</dbReference>
<dbReference type="PANTHER" id="PTHR43270">
    <property type="entry name" value="BETA-ALA-HIS DIPEPTIDASE"/>
    <property type="match status" value="1"/>
</dbReference>
<evidence type="ECO:0000259" key="4">
    <source>
        <dbReference type="Pfam" id="PF07687"/>
    </source>
</evidence>
<dbReference type="CDD" id="cd05682">
    <property type="entry name" value="M20_dipept_dapE"/>
    <property type="match status" value="1"/>
</dbReference>
<dbReference type="PANTHER" id="PTHR43270:SF4">
    <property type="entry name" value="CARNOSINE DIPEPTIDASE 2, ISOFORM A"/>
    <property type="match status" value="1"/>
</dbReference>
<dbReference type="Gene3D" id="3.30.70.360">
    <property type="match status" value="1"/>
</dbReference>
<dbReference type="Pfam" id="PF01546">
    <property type="entry name" value="Peptidase_M20"/>
    <property type="match status" value="1"/>
</dbReference>
<keyword evidence="1" id="KW-0645">Protease</keyword>
<protein>
    <submittedName>
        <fullName evidence="6">Succinyl-diaminopimelate desuccinylase</fullName>
    </submittedName>
</protein>
<evidence type="ECO:0000313" key="5">
    <source>
        <dbReference type="EMBL" id="KTD47658.1"/>
    </source>
</evidence>
<dbReference type="InterPro" id="IPR051458">
    <property type="entry name" value="Cyt/Met_Dipeptidase"/>
</dbReference>
<keyword evidence="2" id="KW-0479">Metal-binding</keyword>
<dbReference type="Proteomes" id="UP000054639">
    <property type="component" value="Unassembled WGS sequence"/>
</dbReference>
<name>A0A378KYJ6_9GAMM</name>
<dbReference type="GO" id="GO:0046872">
    <property type="term" value="F:metal ion binding"/>
    <property type="evidence" value="ECO:0007669"/>
    <property type="project" value="UniProtKB-KW"/>
</dbReference>
<keyword evidence="3" id="KW-0378">Hydrolase</keyword>
<gene>
    <name evidence="5" type="ORF">Lqua_2051</name>
    <name evidence="6" type="ORF">NCTC12376_02407</name>
</gene>
<dbReference type="Gene3D" id="3.40.630.10">
    <property type="entry name" value="Zn peptidases"/>
    <property type="match status" value="1"/>
</dbReference>
<proteinExistence type="predicted"/>
<dbReference type="STRING" id="45072.Lqua_2051"/>
<dbReference type="EMBL" id="LNYR01000031">
    <property type="protein sequence ID" value="KTD47658.1"/>
    <property type="molecule type" value="Genomic_DNA"/>
</dbReference>
<dbReference type="EMBL" id="UGOW01000001">
    <property type="protein sequence ID" value="STY18587.1"/>
    <property type="molecule type" value="Genomic_DNA"/>
</dbReference>
<evidence type="ECO:0000313" key="6">
    <source>
        <dbReference type="EMBL" id="STY18587.1"/>
    </source>
</evidence>
<evidence type="ECO:0000256" key="1">
    <source>
        <dbReference type="ARBA" id="ARBA00022670"/>
    </source>
</evidence>
<organism evidence="6 8">
    <name type="scientific">Legionella quateirensis</name>
    <dbReference type="NCBI Taxonomy" id="45072"/>
    <lineage>
        <taxon>Bacteria</taxon>
        <taxon>Pseudomonadati</taxon>
        <taxon>Pseudomonadota</taxon>
        <taxon>Gammaproteobacteria</taxon>
        <taxon>Legionellales</taxon>
        <taxon>Legionellaceae</taxon>
        <taxon>Legionella</taxon>
    </lineage>
</organism>
<dbReference type="Proteomes" id="UP000254230">
    <property type="component" value="Unassembled WGS sequence"/>
</dbReference>
<dbReference type="OrthoDB" id="9761532at2"/>
<dbReference type="GO" id="GO:0006508">
    <property type="term" value="P:proteolysis"/>
    <property type="evidence" value="ECO:0007669"/>
    <property type="project" value="UniProtKB-KW"/>
</dbReference>
<evidence type="ECO:0000313" key="7">
    <source>
        <dbReference type="Proteomes" id="UP000054639"/>
    </source>
</evidence>
<dbReference type="Pfam" id="PF07687">
    <property type="entry name" value="M20_dimer"/>
    <property type="match status" value="1"/>
</dbReference>
<dbReference type="SUPFAM" id="SSF53187">
    <property type="entry name" value="Zn-dependent exopeptidases"/>
    <property type="match status" value="1"/>
</dbReference>
<evidence type="ECO:0000256" key="2">
    <source>
        <dbReference type="ARBA" id="ARBA00022723"/>
    </source>
</evidence>
<accession>A0A378KYJ6</accession>
<keyword evidence="7" id="KW-1185">Reference proteome</keyword>
<reference evidence="5 7" key="1">
    <citation type="submission" date="2015-11" db="EMBL/GenBank/DDBJ databases">
        <title>Genomic analysis of 38 Legionella species identifies large and diverse effector repertoires.</title>
        <authorList>
            <person name="Burstein D."/>
            <person name="Amaro F."/>
            <person name="Zusman T."/>
            <person name="Lifshitz Z."/>
            <person name="Cohen O."/>
            <person name="Gilbert J.A."/>
            <person name="Pupko T."/>
            <person name="Shuman H.A."/>
            <person name="Segal G."/>
        </authorList>
    </citation>
    <scope>NUCLEOTIDE SEQUENCE [LARGE SCALE GENOMIC DNA]</scope>
    <source>
        <strain evidence="5 7">ATCC 49507</strain>
    </source>
</reference>
<reference evidence="6 8" key="2">
    <citation type="submission" date="2018-06" db="EMBL/GenBank/DDBJ databases">
        <authorList>
            <consortium name="Pathogen Informatics"/>
            <person name="Doyle S."/>
        </authorList>
    </citation>
    <scope>NUCLEOTIDE SEQUENCE [LARGE SCALE GENOMIC DNA]</scope>
    <source>
        <strain evidence="6 8">NCTC12376</strain>
    </source>
</reference>
<evidence type="ECO:0000256" key="3">
    <source>
        <dbReference type="ARBA" id="ARBA00022801"/>
    </source>
</evidence>
<feature type="domain" description="Peptidase M20 dimerisation" evidence="4">
    <location>
        <begin position="206"/>
        <end position="359"/>
    </location>
</feature>
<dbReference type="RefSeq" id="WP_058474204.1">
    <property type="nucleotide sequence ID" value="NZ_CAAAIL010000001.1"/>
</dbReference>
<sequence length="470" mass="52657">MFNPQELYDFVSQQWQDEILPSLCDYIKIPNKSPHFDSMWQEHGYMDKAVSHIAQWCTEHAPKGMKLEIMRLENRTPLIFMEIPGQIDETVLLYGHLDKQPEMSGWHEDLDPWKPVLKDGRLYGRGGADDGYSAYASLTAIRALEAQNIPYPRCVLIIEACEESGSYDLPYYIELLKERIGKPALVICLDSGAGNYEQLWMTTSLRGNVVGELTVELINEGVHSGNASGIVADSFRVARQLISRIEDEKTGEIKLPQLYCDIPEERINQAKDCALALGNQVYTEFPWHDEVQPVRQENPELILNRTWRPALTVTGADGFPAIANAGNVMRPKTALKLSMRLPPLVNPKEASRALQETLTVNPPYKAKVSFRVDDGSKGWNAPLLSGWLAQSADEASRTYYGKPAAYMGEGGTIPFMGMLGEQFPNAQFMITGVLGPHSNAHGPNEFLHLDMVKKLTSCVSYVLYSFSQQK</sequence>
<dbReference type="AlphaFoldDB" id="A0A378KYJ6"/>
<dbReference type="InterPro" id="IPR011650">
    <property type="entry name" value="Peptidase_M20_dimer"/>
</dbReference>